<sequence length="129" mass="14628">MGVDYSLLQGYSSVGRCTRTDKLGLFFFFDAQEVEIFTNKRYSTIRPIDRVMWDYYPLKQLAWDDSIVKAITHSNHSIAVLLGVKEKTNKQTSTRVQGLRTSCHLGSVVTFAYEKFAYTARACAQRGAA</sequence>
<reference evidence="1 2" key="1">
    <citation type="journal article" date="2019" name="Commun. Biol.">
        <title>The bagworm genome reveals a unique fibroin gene that provides high tensile strength.</title>
        <authorList>
            <person name="Kono N."/>
            <person name="Nakamura H."/>
            <person name="Ohtoshi R."/>
            <person name="Tomita M."/>
            <person name="Numata K."/>
            <person name="Arakawa K."/>
        </authorList>
    </citation>
    <scope>NUCLEOTIDE SEQUENCE [LARGE SCALE GENOMIC DNA]</scope>
</reference>
<dbReference type="AlphaFoldDB" id="A0A4C1WK46"/>
<keyword evidence="2" id="KW-1185">Reference proteome</keyword>
<gene>
    <name evidence="1" type="ORF">EVAR_96865_1</name>
</gene>
<protein>
    <submittedName>
        <fullName evidence="1">Uncharacterized protein</fullName>
    </submittedName>
</protein>
<evidence type="ECO:0000313" key="1">
    <source>
        <dbReference type="EMBL" id="GBP51798.1"/>
    </source>
</evidence>
<evidence type="ECO:0000313" key="2">
    <source>
        <dbReference type="Proteomes" id="UP000299102"/>
    </source>
</evidence>
<organism evidence="1 2">
    <name type="scientific">Eumeta variegata</name>
    <name type="common">Bagworm moth</name>
    <name type="synonym">Eumeta japonica</name>
    <dbReference type="NCBI Taxonomy" id="151549"/>
    <lineage>
        <taxon>Eukaryota</taxon>
        <taxon>Metazoa</taxon>
        <taxon>Ecdysozoa</taxon>
        <taxon>Arthropoda</taxon>
        <taxon>Hexapoda</taxon>
        <taxon>Insecta</taxon>
        <taxon>Pterygota</taxon>
        <taxon>Neoptera</taxon>
        <taxon>Endopterygota</taxon>
        <taxon>Lepidoptera</taxon>
        <taxon>Glossata</taxon>
        <taxon>Ditrysia</taxon>
        <taxon>Tineoidea</taxon>
        <taxon>Psychidae</taxon>
        <taxon>Oiketicinae</taxon>
        <taxon>Eumeta</taxon>
    </lineage>
</organism>
<accession>A0A4C1WK46</accession>
<dbReference type="Proteomes" id="UP000299102">
    <property type="component" value="Unassembled WGS sequence"/>
</dbReference>
<proteinExistence type="predicted"/>
<dbReference type="EMBL" id="BGZK01000589">
    <property type="protein sequence ID" value="GBP51798.1"/>
    <property type="molecule type" value="Genomic_DNA"/>
</dbReference>
<comment type="caution">
    <text evidence="1">The sequence shown here is derived from an EMBL/GenBank/DDBJ whole genome shotgun (WGS) entry which is preliminary data.</text>
</comment>
<name>A0A4C1WK46_EUMVA</name>